<dbReference type="EMBL" id="MDYQ01000352">
    <property type="protein sequence ID" value="PRP76101.1"/>
    <property type="molecule type" value="Genomic_DNA"/>
</dbReference>
<evidence type="ECO:0000256" key="1">
    <source>
        <dbReference type="ARBA" id="ARBA00022729"/>
    </source>
</evidence>
<keyword evidence="1 3" id="KW-0732">Signal</keyword>
<gene>
    <name evidence="5" type="ORF">PROFUN_12906</name>
</gene>
<feature type="chain" id="PRO_5015135568" evidence="3">
    <location>
        <begin position="20"/>
        <end position="299"/>
    </location>
</feature>
<dbReference type="InterPro" id="IPR013320">
    <property type="entry name" value="ConA-like_dom_sf"/>
</dbReference>
<proteinExistence type="predicted"/>
<comment type="caution">
    <text evidence="5">The sequence shown here is derived from an EMBL/GenBank/DDBJ whole genome shotgun (WGS) entry which is preliminary data.</text>
</comment>
<dbReference type="SMART" id="SM00560">
    <property type="entry name" value="LamGL"/>
    <property type="match status" value="1"/>
</dbReference>
<name>A0A2P6MWM2_9EUKA</name>
<keyword evidence="2" id="KW-1015">Disulfide bond</keyword>
<feature type="domain" description="LamG-like jellyroll fold" evidence="4">
    <location>
        <begin position="118"/>
        <end position="245"/>
    </location>
</feature>
<dbReference type="Pfam" id="PF13385">
    <property type="entry name" value="Laminin_G_3"/>
    <property type="match status" value="1"/>
</dbReference>
<evidence type="ECO:0000259" key="4">
    <source>
        <dbReference type="SMART" id="SM00560"/>
    </source>
</evidence>
<dbReference type="Gene3D" id="2.60.120.200">
    <property type="match status" value="1"/>
</dbReference>
<sequence>MKHAITLLFLALTTTAAYADSVAAESASATNVVIPSSPVESPIYFTPAANYLQKKCGLPWLYWSFDNTKERRCTDDSGHGRHGTFNTNVSIVAGKLRRGCDWKRNSLFFITLPQFVLESFTMATWLRLDSTQGENIIASTKRGQFDGWELSLDAKAKVITFHSSHGDSVQWKSDSLRVGAWIHLAITVSPTRVKLYLDGISSGSKDIARIVQSGSSLYVGGKQRADPVHGTLDEFLIFDRVLDKEEITDAMSKYRSASLVPNTNWSKQTKSYEWGAGWELDTKHLTAVRMNRLQNWWIF</sequence>
<dbReference type="InParanoid" id="A0A2P6MWM2"/>
<evidence type="ECO:0000256" key="3">
    <source>
        <dbReference type="SAM" id="SignalP"/>
    </source>
</evidence>
<accession>A0A2P6MWM2</accession>
<reference evidence="5 6" key="1">
    <citation type="journal article" date="2018" name="Genome Biol. Evol.">
        <title>Multiple Roots of Fruiting Body Formation in Amoebozoa.</title>
        <authorList>
            <person name="Hillmann F."/>
            <person name="Forbes G."/>
            <person name="Novohradska S."/>
            <person name="Ferling I."/>
            <person name="Riege K."/>
            <person name="Groth M."/>
            <person name="Westermann M."/>
            <person name="Marz M."/>
            <person name="Spaller T."/>
            <person name="Winckler T."/>
            <person name="Schaap P."/>
            <person name="Glockner G."/>
        </authorList>
    </citation>
    <scope>NUCLEOTIDE SEQUENCE [LARGE SCALE GENOMIC DNA]</scope>
    <source>
        <strain evidence="5 6">Jena</strain>
    </source>
</reference>
<keyword evidence="6" id="KW-1185">Reference proteome</keyword>
<dbReference type="InterPro" id="IPR006558">
    <property type="entry name" value="LamG-like"/>
</dbReference>
<organism evidence="5 6">
    <name type="scientific">Planoprotostelium fungivorum</name>
    <dbReference type="NCBI Taxonomy" id="1890364"/>
    <lineage>
        <taxon>Eukaryota</taxon>
        <taxon>Amoebozoa</taxon>
        <taxon>Evosea</taxon>
        <taxon>Variosea</taxon>
        <taxon>Cavosteliida</taxon>
        <taxon>Cavosteliaceae</taxon>
        <taxon>Planoprotostelium</taxon>
    </lineage>
</organism>
<dbReference type="SUPFAM" id="SSF49899">
    <property type="entry name" value="Concanavalin A-like lectins/glucanases"/>
    <property type="match status" value="1"/>
</dbReference>
<evidence type="ECO:0000313" key="6">
    <source>
        <dbReference type="Proteomes" id="UP000241769"/>
    </source>
</evidence>
<evidence type="ECO:0000256" key="2">
    <source>
        <dbReference type="ARBA" id="ARBA00023157"/>
    </source>
</evidence>
<feature type="signal peptide" evidence="3">
    <location>
        <begin position="1"/>
        <end position="19"/>
    </location>
</feature>
<dbReference type="OrthoDB" id="5947047at2759"/>
<evidence type="ECO:0000313" key="5">
    <source>
        <dbReference type="EMBL" id="PRP76101.1"/>
    </source>
</evidence>
<dbReference type="Proteomes" id="UP000241769">
    <property type="component" value="Unassembled WGS sequence"/>
</dbReference>
<protein>
    <submittedName>
        <fullName evidence="5">LamG domain-containing protein</fullName>
    </submittedName>
</protein>
<dbReference type="AlphaFoldDB" id="A0A2P6MWM2"/>